<dbReference type="Pfam" id="PF01709">
    <property type="entry name" value="Transcrip_reg"/>
    <property type="match status" value="1"/>
</dbReference>
<dbReference type="Gene3D" id="1.10.10.200">
    <property type="match status" value="1"/>
</dbReference>
<accession>A0A554LL19</accession>
<feature type="domain" description="TACO1/YebC-like N-terminal" evidence="7">
    <location>
        <begin position="5"/>
        <end position="74"/>
    </location>
</feature>
<gene>
    <name evidence="8" type="ORF">Athens101428_655</name>
</gene>
<dbReference type="GO" id="GO:0005829">
    <property type="term" value="C:cytosol"/>
    <property type="evidence" value="ECO:0007669"/>
    <property type="project" value="TreeGrafter"/>
</dbReference>
<dbReference type="InterPro" id="IPR017856">
    <property type="entry name" value="Integrase-like_N"/>
</dbReference>
<evidence type="ECO:0000259" key="6">
    <source>
        <dbReference type="Pfam" id="PF01709"/>
    </source>
</evidence>
<dbReference type="Proteomes" id="UP000316495">
    <property type="component" value="Unassembled WGS sequence"/>
</dbReference>
<feature type="domain" description="TACO1/YebC-like second and third" evidence="6">
    <location>
        <begin position="81"/>
        <end position="144"/>
    </location>
</feature>
<name>A0A554LL19_9BACT</name>
<dbReference type="GO" id="GO:0003677">
    <property type="term" value="F:DNA binding"/>
    <property type="evidence" value="ECO:0007669"/>
    <property type="project" value="UniProtKB-KW"/>
</dbReference>
<dbReference type="PANTHER" id="PTHR12532">
    <property type="entry name" value="TRANSLATIONAL ACTIVATOR OF CYTOCHROME C OXIDASE 1"/>
    <property type="match status" value="1"/>
</dbReference>
<dbReference type="Pfam" id="PF20772">
    <property type="entry name" value="TACO1_YebC_N"/>
    <property type="match status" value="1"/>
</dbReference>
<evidence type="ECO:0000313" key="8">
    <source>
        <dbReference type="EMBL" id="TSC93547.1"/>
    </source>
</evidence>
<evidence type="ECO:0000259" key="7">
    <source>
        <dbReference type="Pfam" id="PF20772"/>
    </source>
</evidence>
<proteinExistence type="inferred from homology"/>
<evidence type="ECO:0000256" key="1">
    <source>
        <dbReference type="ARBA" id="ARBA00008724"/>
    </source>
</evidence>
<evidence type="ECO:0000256" key="5">
    <source>
        <dbReference type="ARBA" id="ARBA00023163"/>
    </source>
</evidence>
<keyword evidence="3" id="KW-0805">Transcription regulation</keyword>
<keyword evidence="5" id="KW-0804">Transcription</keyword>
<dbReference type="Gene3D" id="3.30.70.980">
    <property type="match status" value="2"/>
</dbReference>
<feature type="non-terminal residue" evidence="8">
    <location>
        <position position="151"/>
    </location>
</feature>
<dbReference type="InterPro" id="IPR049083">
    <property type="entry name" value="TACO1_YebC_N"/>
</dbReference>
<dbReference type="AlphaFoldDB" id="A0A554LL19"/>
<sequence>MSGHSKWATTKRKKWAVDAKRSAIFTKLANLITIAAREGGDPAMNFKLRLAIDKAKSASMPKENIDRALRRAQGRQGSEIEEVIYEGYGPGGVAILILCLTDNHQRAISEIRAVFNRFGGSLAEAGSVSYLFEKKGQIIISQTENSKTVEQ</sequence>
<keyword evidence="4" id="KW-0238">DNA-binding</keyword>
<dbReference type="InterPro" id="IPR048300">
    <property type="entry name" value="TACO1_YebC-like_2nd/3rd_dom"/>
</dbReference>
<dbReference type="InterPro" id="IPR029072">
    <property type="entry name" value="YebC-like"/>
</dbReference>
<keyword evidence="2" id="KW-0963">Cytoplasm</keyword>
<dbReference type="InterPro" id="IPR026564">
    <property type="entry name" value="Transcrip_reg_TACO1-like_dom3"/>
</dbReference>
<dbReference type="EMBL" id="VMGN01000042">
    <property type="protein sequence ID" value="TSC93547.1"/>
    <property type="molecule type" value="Genomic_DNA"/>
</dbReference>
<evidence type="ECO:0000313" key="9">
    <source>
        <dbReference type="Proteomes" id="UP000316495"/>
    </source>
</evidence>
<dbReference type="InterPro" id="IPR002876">
    <property type="entry name" value="Transcrip_reg_TACO1-like"/>
</dbReference>
<dbReference type="PANTHER" id="PTHR12532:SF6">
    <property type="entry name" value="TRANSCRIPTIONAL REGULATORY PROTEIN YEBC-RELATED"/>
    <property type="match status" value="1"/>
</dbReference>
<evidence type="ECO:0008006" key="10">
    <source>
        <dbReference type="Google" id="ProtNLM"/>
    </source>
</evidence>
<organism evidence="8 9">
    <name type="scientific">Candidatus Berkelbacteria bacterium Athens1014_28</name>
    <dbReference type="NCBI Taxonomy" id="2017145"/>
    <lineage>
        <taxon>Bacteria</taxon>
        <taxon>Candidatus Berkelbacteria</taxon>
    </lineage>
</organism>
<dbReference type="SUPFAM" id="SSF75625">
    <property type="entry name" value="YebC-like"/>
    <property type="match status" value="1"/>
</dbReference>
<comment type="caution">
    <text evidence="8">The sequence shown here is derived from an EMBL/GenBank/DDBJ whole genome shotgun (WGS) entry which is preliminary data.</text>
</comment>
<evidence type="ECO:0000256" key="2">
    <source>
        <dbReference type="ARBA" id="ARBA00022490"/>
    </source>
</evidence>
<dbReference type="FunFam" id="1.10.10.200:FF:000002">
    <property type="entry name" value="Probable transcriptional regulatory protein CLM62_37755"/>
    <property type="match status" value="1"/>
</dbReference>
<protein>
    <recommendedName>
        <fullName evidence="10">YebC/PmpR family DNA-binding transcriptional regulator</fullName>
    </recommendedName>
</protein>
<comment type="similarity">
    <text evidence="1">Belongs to the TACO1 family.</text>
</comment>
<evidence type="ECO:0000256" key="3">
    <source>
        <dbReference type="ARBA" id="ARBA00023015"/>
    </source>
</evidence>
<evidence type="ECO:0000256" key="4">
    <source>
        <dbReference type="ARBA" id="ARBA00023125"/>
    </source>
</evidence>
<reference evidence="8 9" key="1">
    <citation type="submission" date="2017-07" db="EMBL/GenBank/DDBJ databases">
        <title>Mechanisms for carbon and nitrogen cycling indicate functional differentiation within the Candidate Phyla Radiation.</title>
        <authorList>
            <person name="Danczak R.E."/>
            <person name="Johnston M.D."/>
            <person name="Kenah C."/>
            <person name="Slattery M."/>
            <person name="Wrighton K.C."/>
            <person name="Wilkins M.J."/>
        </authorList>
    </citation>
    <scope>NUCLEOTIDE SEQUENCE [LARGE SCALE GENOMIC DNA]</scope>
    <source>
        <strain evidence="8">Athens1014_28</strain>
    </source>
</reference>